<keyword evidence="1" id="KW-0812">Transmembrane</keyword>
<reference evidence="2" key="1">
    <citation type="submission" date="2015-03" db="EMBL/GenBank/DDBJ databases">
        <title>Complete genome sequences of four Salmonella Typhimurium IncHI1 plasmids and their characteristics.</title>
        <authorList>
            <person name="Kubasova T."/>
            <person name="Matiasovicova J."/>
            <person name="Cejkova D."/>
            <person name="Sekelova Z."/>
            <person name="Polansky O."/>
            <person name="Medvecky M."/>
            <person name="Rychlik I."/>
            <person name="Juricova H."/>
        </authorList>
    </citation>
    <scope>NUCLEOTIDE SEQUENCE</scope>
    <source>
        <strain evidence="2">8025</strain>
        <plasmid evidence="2">p8025</plasmid>
    </source>
</reference>
<keyword evidence="2" id="KW-0614">Plasmid</keyword>
<organism evidence="2">
    <name type="scientific">Salmonella typhimurium</name>
    <dbReference type="NCBI Taxonomy" id="90371"/>
    <lineage>
        <taxon>Bacteria</taxon>
        <taxon>Pseudomonadati</taxon>
        <taxon>Pseudomonadota</taxon>
        <taxon>Gammaproteobacteria</taxon>
        <taxon>Enterobacterales</taxon>
        <taxon>Enterobacteriaceae</taxon>
        <taxon>Salmonella</taxon>
    </lineage>
</organism>
<dbReference type="AlphaFoldDB" id="A0A0G3B0I7"/>
<evidence type="ECO:0000313" key="2">
    <source>
        <dbReference type="EMBL" id="AKJ19638.1"/>
    </source>
</evidence>
<accession>A0A0G3B0I7</accession>
<feature type="transmembrane region" description="Helical" evidence="1">
    <location>
        <begin position="63"/>
        <end position="82"/>
    </location>
</feature>
<name>A0A0G3B0I7_SALTM</name>
<feature type="transmembrane region" description="Helical" evidence="1">
    <location>
        <begin position="33"/>
        <end position="51"/>
    </location>
</feature>
<geneLocation type="plasmid" evidence="2">
    <name>p8025</name>
</geneLocation>
<feature type="transmembrane region" description="Helical" evidence="1">
    <location>
        <begin position="88"/>
        <end position="105"/>
    </location>
</feature>
<keyword evidence="1" id="KW-0472">Membrane</keyword>
<dbReference type="EMBL" id="KP899803">
    <property type="protein sequence ID" value="AKJ19638.1"/>
    <property type="molecule type" value="Genomic_DNA"/>
</dbReference>
<protein>
    <submittedName>
        <fullName evidence="2">Uncharacterized protein</fullName>
    </submittedName>
</protein>
<sequence>MAVWDTIAEGFIKAGVRFYNNTRHKHLMMTESFYDWVVYCITGVIMASALLEGKRTRFPAAFFYGSIVLLVVLIVAGGLNWWFYRSKFGSVVVIFAATTLLMTRFRMVIYALRFRSLVAGLQSHVNKGFRIILVLPENEDEKIVLMSMLSKKIPAGALFYTQTALGPYSGDLLHALGQKHLMGEGYLLLCEQQLPARTWLSTVENGEPETSLAVNFHSIPDME</sequence>
<keyword evidence="1" id="KW-1133">Transmembrane helix</keyword>
<proteinExistence type="predicted"/>
<evidence type="ECO:0000256" key="1">
    <source>
        <dbReference type="SAM" id="Phobius"/>
    </source>
</evidence>
<dbReference type="RefSeq" id="WP_015063143.1">
    <property type="nucleotide sequence ID" value="NZ_KP899803.1"/>
</dbReference>